<evidence type="ECO:0000259" key="3">
    <source>
        <dbReference type="PROSITE" id="PS51677"/>
    </source>
</evidence>
<sequence>MIAMMLLLRVGLMFPPQIPVLCYHQIRDWKPKDKARDKEYIMPPATFRKRLKMLADSGYHTILPDELYAHLTKGTPLPSKPVMLTFDDTDGDQYHIARPEMAKYGFKGVYFIVFNNINKNRAYMNRSQIRQLSDEGHVIGSHTLNHPNIKKLKDSDWVNELDVSARKLETLTGKPVKYFAYPFGIWDQRVLPQLDKYGYLAAFQLDQPRDAAKPLLTVRRVIDDGRWDNTTLNRYLQRGFGRR</sequence>
<dbReference type="GO" id="GO:0005975">
    <property type="term" value="P:carbohydrate metabolic process"/>
    <property type="evidence" value="ECO:0007669"/>
    <property type="project" value="InterPro"/>
</dbReference>
<feature type="domain" description="NodB homology" evidence="3">
    <location>
        <begin position="80"/>
        <end position="243"/>
    </location>
</feature>
<evidence type="ECO:0000313" key="4">
    <source>
        <dbReference type="EMBL" id="RFZ90968.1"/>
    </source>
</evidence>
<comment type="caution">
    <text evidence="4">The sequence shown here is derived from an EMBL/GenBank/DDBJ whole genome shotgun (WGS) entry which is preliminary data.</text>
</comment>
<evidence type="ECO:0000313" key="5">
    <source>
        <dbReference type="Proteomes" id="UP000264217"/>
    </source>
</evidence>
<keyword evidence="5" id="KW-1185">Reference proteome</keyword>
<accession>A0A372NQ27</accession>
<dbReference type="Proteomes" id="UP000264217">
    <property type="component" value="Unassembled WGS sequence"/>
</dbReference>
<dbReference type="InterPro" id="IPR011330">
    <property type="entry name" value="Glyco_hydro/deAcase_b/a-brl"/>
</dbReference>
<protein>
    <submittedName>
        <fullName evidence="4">Polysaccharide deacetylase family protein</fullName>
    </submittedName>
</protein>
<keyword evidence="2" id="KW-0732">Signal</keyword>
<dbReference type="GO" id="GO:0005576">
    <property type="term" value="C:extracellular region"/>
    <property type="evidence" value="ECO:0007669"/>
    <property type="project" value="UniProtKB-SubCell"/>
</dbReference>
<dbReference type="Pfam" id="PF01522">
    <property type="entry name" value="Polysacc_deac_1"/>
    <property type="match status" value="1"/>
</dbReference>
<dbReference type="EMBL" id="QWDC01000003">
    <property type="protein sequence ID" value="RFZ90968.1"/>
    <property type="molecule type" value="Genomic_DNA"/>
</dbReference>
<dbReference type="Gene3D" id="3.20.20.370">
    <property type="entry name" value="Glycoside hydrolase/deacetylase"/>
    <property type="match status" value="1"/>
</dbReference>
<comment type="subcellular location">
    <subcellularLocation>
        <location evidence="1">Secreted</location>
    </subcellularLocation>
</comment>
<dbReference type="PANTHER" id="PTHR34216">
    <property type="match status" value="1"/>
</dbReference>
<dbReference type="AlphaFoldDB" id="A0A372NQ27"/>
<dbReference type="SUPFAM" id="SSF88713">
    <property type="entry name" value="Glycoside hydrolase/deacetylase"/>
    <property type="match status" value="1"/>
</dbReference>
<dbReference type="InterPro" id="IPR002509">
    <property type="entry name" value="NODB_dom"/>
</dbReference>
<dbReference type="PROSITE" id="PS51677">
    <property type="entry name" value="NODB"/>
    <property type="match status" value="1"/>
</dbReference>
<dbReference type="CDD" id="cd10918">
    <property type="entry name" value="CE4_NodB_like_5s_6s"/>
    <property type="match status" value="1"/>
</dbReference>
<gene>
    <name evidence="4" type="ORF">D0C36_18660</name>
</gene>
<dbReference type="PANTHER" id="PTHR34216:SF3">
    <property type="entry name" value="POLY-BETA-1,6-N-ACETYL-D-GLUCOSAMINE N-DEACETYLASE"/>
    <property type="match status" value="1"/>
</dbReference>
<name>A0A372NQ27_9SPHI</name>
<organism evidence="4 5">
    <name type="scientific">Mucilaginibacter conchicola</name>
    <dbReference type="NCBI Taxonomy" id="2303333"/>
    <lineage>
        <taxon>Bacteria</taxon>
        <taxon>Pseudomonadati</taxon>
        <taxon>Bacteroidota</taxon>
        <taxon>Sphingobacteriia</taxon>
        <taxon>Sphingobacteriales</taxon>
        <taxon>Sphingobacteriaceae</taxon>
        <taxon>Mucilaginibacter</taxon>
    </lineage>
</organism>
<proteinExistence type="predicted"/>
<dbReference type="GO" id="GO:0016810">
    <property type="term" value="F:hydrolase activity, acting on carbon-nitrogen (but not peptide) bonds"/>
    <property type="evidence" value="ECO:0007669"/>
    <property type="project" value="InterPro"/>
</dbReference>
<reference evidence="4 5" key="1">
    <citation type="submission" date="2018-08" db="EMBL/GenBank/DDBJ databases">
        <title>Mucilaginibacter sp. MYSH2.</title>
        <authorList>
            <person name="Seo T."/>
        </authorList>
    </citation>
    <scope>NUCLEOTIDE SEQUENCE [LARGE SCALE GENOMIC DNA]</scope>
    <source>
        <strain evidence="4 5">MYSH2</strain>
    </source>
</reference>
<dbReference type="InterPro" id="IPR051398">
    <property type="entry name" value="Polysacch_Deacetylase"/>
</dbReference>
<evidence type="ECO:0000256" key="2">
    <source>
        <dbReference type="ARBA" id="ARBA00022729"/>
    </source>
</evidence>
<evidence type="ECO:0000256" key="1">
    <source>
        <dbReference type="ARBA" id="ARBA00004613"/>
    </source>
</evidence>